<proteinExistence type="predicted"/>
<name>A0A1S8TAC8_9CLOT</name>
<keyword evidence="2" id="KW-0786">Thiamine pyrophosphate</keyword>
<evidence type="ECO:0000256" key="3">
    <source>
        <dbReference type="ARBA" id="ARBA00023239"/>
    </source>
</evidence>
<keyword evidence="3" id="KW-0456">Lyase</keyword>
<dbReference type="InterPro" id="IPR012001">
    <property type="entry name" value="Thiamin_PyroP_enz_TPP-bd_dom"/>
</dbReference>
<evidence type="ECO:0000313" key="6">
    <source>
        <dbReference type="EMBL" id="OOM74385.1"/>
    </source>
</evidence>
<dbReference type="STRING" id="29367.CLPUN_39330"/>
<dbReference type="Pfam" id="PF02775">
    <property type="entry name" value="TPP_enzyme_C"/>
    <property type="match status" value="1"/>
</dbReference>
<accession>A0A1S8TAC8</accession>
<dbReference type="GO" id="GO:0003984">
    <property type="term" value="F:acetolactate synthase activity"/>
    <property type="evidence" value="ECO:0007669"/>
    <property type="project" value="UniProtKB-EC"/>
</dbReference>
<dbReference type="CDD" id="cd03371">
    <property type="entry name" value="TPP_PpyrDC"/>
    <property type="match status" value="1"/>
</dbReference>
<comment type="caution">
    <text evidence="6">The sequence shown here is derived from an EMBL/GenBank/DDBJ whole genome shotgun (WGS) entry which is preliminary data.</text>
</comment>
<dbReference type="FunFam" id="3.40.50.970:FF:000100">
    <property type="entry name" value="Putative phosphonopyruvate decarboxylase"/>
    <property type="match status" value="1"/>
</dbReference>
<protein>
    <submittedName>
        <fullName evidence="6">Acetolactate synthase isozyme 1 large subunit</fullName>
        <ecNumber evidence="6">2.2.1.6</ecNumber>
    </submittedName>
</protein>
<organism evidence="6 7">
    <name type="scientific">Clostridium puniceum</name>
    <dbReference type="NCBI Taxonomy" id="29367"/>
    <lineage>
        <taxon>Bacteria</taxon>
        <taxon>Bacillati</taxon>
        <taxon>Bacillota</taxon>
        <taxon>Clostridia</taxon>
        <taxon>Eubacteriales</taxon>
        <taxon>Clostridiaceae</taxon>
        <taxon>Clostridium</taxon>
    </lineage>
</organism>
<dbReference type="OrthoDB" id="9785953at2"/>
<dbReference type="Gene3D" id="3.40.50.970">
    <property type="match status" value="2"/>
</dbReference>
<evidence type="ECO:0000256" key="2">
    <source>
        <dbReference type="ARBA" id="ARBA00023052"/>
    </source>
</evidence>
<dbReference type="GO" id="GO:0032923">
    <property type="term" value="P:organic phosphonate biosynthetic process"/>
    <property type="evidence" value="ECO:0007669"/>
    <property type="project" value="InterPro"/>
</dbReference>
<keyword evidence="1" id="KW-0210">Decarboxylase</keyword>
<dbReference type="InterPro" id="IPR017684">
    <property type="entry name" value="Phosphono-pyrv_decarboxylase"/>
</dbReference>
<evidence type="ECO:0000313" key="7">
    <source>
        <dbReference type="Proteomes" id="UP000190890"/>
    </source>
</evidence>
<evidence type="ECO:0000256" key="1">
    <source>
        <dbReference type="ARBA" id="ARBA00022793"/>
    </source>
</evidence>
<dbReference type="InterPro" id="IPR051818">
    <property type="entry name" value="TPP_dependent_decarboxylase"/>
</dbReference>
<dbReference type="InterPro" id="IPR029061">
    <property type="entry name" value="THDP-binding"/>
</dbReference>
<dbReference type="GO" id="GO:0030976">
    <property type="term" value="F:thiamine pyrophosphate binding"/>
    <property type="evidence" value="ECO:0007669"/>
    <property type="project" value="InterPro"/>
</dbReference>
<dbReference type="PANTHER" id="PTHR42818:SF1">
    <property type="entry name" value="SULFOPYRUVATE DECARBOXYLASE"/>
    <property type="match status" value="1"/>
</dbReference>
<keyword evidence="7" id="KW-1185">Reference proteome</keyword>
<dbReference type="SUPFAM" id="SSF52518">
    <property type="entry name" value="Thiamin diphosphate-binding fold (THDP-binding)"/>
    <property type="match status" value="2"/>
</dbReference>
<dbReference type="GO" id="GO:0033980">
    <property type="term" value="F:phosphonopyruvate decarboxylase activity"/>
    <property type="evidence" value="ECO:0007669"/>
    <property type="project" value="InterPro"/>
</dbReference>
<dbReference type="NCBIfam" id="TIGR03297">
    <property type="entry name" value="Ppyr-DeCO2ase"/>
    <property type="match status" value="1"/>
</dbReference>
<dbReference type="PANTHER" id="PTHR42818">
    <property type="entry name" value="SULFOPYRUVATE DECARBOXYLASE SUBUNIT ALPHA"/>
    <property type="match status" value="1"/>
</dbReference>
<reference evidence="6 7" key="1">
    <citation type="submission" date="2016-05" db="EMBL/GenBank/DDBJ databases">
        <title>Microbial solvent formation.</title>
        <authorList>
            <person name="Poehlein A."/>
            <person name="Montoya Solano J.D."/>
            <person name="Flitsch S."/>
            <person name="Krabben P."/>
            <person name="Duerre P."/>
            <person name="Daniel R."/>
        </authorList>
    </citation>
    <scope>NUCLEOTIDE SEQUENCE [LARGE SCALE GENOMIC DNA]</scope>
    <source>
        <strain evidence="6 7">DSM 2619</strain>
    </source>
</reference>
<keyword evidence="6" id="KW-0808">Transferase</keyword>
<dbReference type="AlphaFoldDB" id="A0A1S8TAC8"/>
<dbReference type="EC" id="2.2.1.6" evidence="6"/>
<evidence type="ECO:0000259" key="4">
    <source>
        <dbReference type="Pfam" id="PF02775"/>
    </source>
</evidence>
<evidence type="ECO:0000259" key="5">
    <source>
        <dbReference type="Pfam" id="PF02776"/>
    </source>
</evidence>
<dbReference type="RefSeq" id="WP_077848916.1">
    <property type="nucleotide sequence ID" value="NZ_LZZM01000200.1"/>
</dbReference>
<dbReference type="InterPro" id="IPR011766">
    <property type="entry name" value="TPP_enzyme_TPP-bd"/>
</dbReference>
<dbReference type="CDD" id="cd07035">
    <property type="entry name" value="TPP_PYR_POX_like"/>
    <property type="match status" value="1"/>
</dbReference>
<dbReference type="Pfam" id="PF02776">
    <property type="entry name" value="TPP_enzyme_N"/>
    <property type="match status" value="1"/>
</dbReference>
<dbReference type="Proteomes" id="UP000190890">
    <property type="component" value="Unassembled WGS sequence"/>
</dbReference>
<dbReference type="FunFam" id="3.40.50.970:FF:000101">
    <property type="entry name" value="Putative phosphonopyruvate decarboxylase"/>
    <property type="match status" value="1"/>
</dbReference>
<gene>
    <name evidence="6" type="primary">ilvB_2</name>
    <name evidence="6" type="ORF">CLPUN_39330</name>
</gene>
<dbReference type="EMBL" id="LZZM01000200">
    <property type="protein sequence ID" value="OOM74385.1"/>
    <property type="molecule type" value="Genomic_DNA"/>
</dbReference>
<sequence length="377" mass="41988">MIEVKDFYNELLNNDISFFTGIPDSLLKSFCAYIKEHVSSDKNIISANEGNAIGLAAGYHLGTRKIGLVYMQNSGIGNAVNPLASLSDKLVYSIPMLLVIGWRGEPNKTDEPQHKKQGLITLETLNLLGIEYEILDRVTNNDEMRVKLKKACDYMNENNEPYALVIKKDAFNEYKLKNNTSLDFEMTREEAIEAVINNIKQESVIVSTTGMASRELFELREKYKENHNRDFLTVGSMGHASQIALGIALSNKDKDIYCIDGDGALLMHLGGLAIIGNEEPKNFRHILINNGAHDSVGGQETVGFKIDTLDIAKACGYKKCYSCSSKEQLVKLSKEIADVKGPILLEIKVKKGARKDLGRPTTTPIENKEAFMKFLDK</sequence>
<feature type="domain" description="Thiamine pyrophosphate enzyme N-terminal TPP-binding" evidence="5">
    <location>
        <begin position="10"/>
        <end position="109"/>
    </location>
</feature>
<feature type="domain" description="Thiamine pyrophosphate enzyme TPP-binding" evidence="4">
    <location>
        <begin position="223"/>
        <end position="347"/>
    </location>
</feature>